<evidence type="ECO:0000256" key="2">
    <source>
        <dbReference type="ARBA" id="ARBA00023125"/>
    </source>
</evidence>
<dbReference type="Pfam" id="PF01614">
    <property type="entry name" value="IclR_C"/>
    <property type="match status" value="1"/>
</dbReference>
<dbReference type="InterPro" id="IPR029016">
    <property type="entry name" value="GAF-like_dom_sf"/>
</dbReference>
<evidence type="ECO:0000313" key="7">
    <source>
        <dbReference type="Proteomes" id="UP001219956"/>
    </source>
</evidence>
<feature type="domain" description="HTH iclR-type" evidence="4">
    <location>
        <begin position="11"/>
        <end position="73"/>
    </location>
</feature>
<evidence type="ECO:0000313" key="6">
    <source>
        <dbReference type="EMBL" id="MDC7716130.1"/>
    </source>
</evidence>
<keyword evidence="2" id="KW-0238">DNA-binding</keyword>
<dbReference type="Gene3D" id="1.10.10.10">
    <property type="entry name" value="Winged helix-like DNA-binding domain superfamily/Winged helix DNA-binding domain"/>
    <property type="match status" value="1"/>
</dbReference>
<dbReference type="PROSITE" id="PS51077">
    <property type="entry name" value="HTH_ICLR"/>
    <property type="match status" value="1"/>
</dbReference>
<proteinExistence type="predicted"/>
<dbReference type="SUPFAM" id="SSF55781">
    <property type="entry name" value="GAF domain-like"/>
    <property type="match status" value="1"/>
</dbReference>
<evidence type="ECO:0000259" key="5">
    <source>
        <dbReference type="PROSITE" id="PS51078"/>
    </source>
</evidence>
<evidence type="ECO:0000259" key="4">
    <source>
        <dbReference type="PROSITE" id="PS51077"/>
    </source>
</evidence>
<sequence length="259" mass="26898">MDAEKDARRGIQSIEVGGTLLQALVRAGAPMMLKDLARDAGMPPAKAHPYLVSFGKLGLVEQDTVTGQYRLGSFALQMGLTALHELDAVKIASDAATRLALDINQNVALAVWGNHGPTVVRIVECNRIVHINMRAGSVMSVLDSATGRVFAAWLPAELTRAVIESELAHKPSGQQPGLAATLAEVREHGMARAVGYPLPGINALSAPVFDSSGQLALAITTLGPAADFDPAWGGELARKLAACAAAISYSLGFNAAAGG</sequence>
<organism evidence="6 7">
    <name type="scientific">Vogesella aquatica</name>
    <dbReference type="NCBI Taxonomy" id="2984206"/>
    <lineage>
        <taxon>Bacteria</taxon>
        <taxon>Pseudomonadati</taxon>
        <taxon>Pseudomonadota</taxon>
        <taxon>Betaproteobacteria</taxon>
        <taxon>Neisseriales</taxon>
        <taxon>Chromobacteriaceae</taxon>
        <taxon>Vogesella</taxon>
    </lineage>
</organism>
<gene>
    <name evidence="6" type="ORF">PQU95_02685</name>
</gene>
<dbReference type="InterPro" id="IPR014757">
    <property type="entry name" value="Tscrpt_reg_IclR_C"/>
</dbReference>
<dbReference type="PANTHER" id="PTHR30136">
    <property type="entry name" value="HELIX-TURN-HELIX TRANSCRIPTIONAL REGULATOR, ICLR FAMILY"/>
    <property type="match status" value="1"/>
</dbReference>
<evidence type="ECO:0000256" key="3">
    <source>
        <dbReference type="ARBA" id="ARBA00023163"/>
    </source>
</evidence>
<dbReference type="EMBL" id="JAQQLF010000002">
    <property type="protein sequence ID" value="MDC7716130.1"/>
    <property type="molecule type" value="Genomic_DNA"/>
</dbReference>
<dbReference type="InterPro" id="IPR050707">
    <property type="entry name" value="HTH_MetabolicPath_Reg"/>
</dbReference>
<dbReference type="PANTHER" id="PTHR30136:SF8">
    <property type="entry name" value="TRANSCRIPTIONAL REGULATORY PROTEIN"/>
    <property type="match status" value="1"/>
</dbReference>
<evidence type="ECO:0000256" key="1">
    <source>
        <dbReference type="ARBA" id="ARBA00023015"/>
    </source>
</evidence>
<dbReference type="SMART" id="SM00346">
    <property type="entry name" value="HTH_ICLR"/>
    <property type="match status" value="1"/>
</dbReference>
<dbReference type="Pfam" id="PF09339">
    <property type="entry name" value="HTH_IclR"/>
    <property type="match status" value="1"/>
</dbReference>
<dbReference type="PROSITE" id="PS51078">
    <property type="entry name" value="ICLR_ED"/>
    <property type="match status" value="1"/>
</dbReference>
<dbReference type="SUPFAM" id="SSF46785">
    <property type="entry name" value="Winged helix' DNA-binding domain"/>
    <property type="match status" value="1"/>
</dbReference>
<dbReference type="InterPro" id="IPR005471">
    <property type="entry name" value="Tscrpt_reg_IclR_N"/>
</dbReference>
<dbReference type="InterPro" id="IPR036390">
    <property type="entry name" value="WH_DNA-bd_sf"/>
</dbReference>
<feature type="domain" description="IclR-ED" evidence="5">
    <location>
        <begin position="74"/>
        <end position="253"/>
    </location>
</feature>
<name>A0ABT5IU79_9NEIS</name>
<keyword evidence="7" id="KW-1185">Reference proteome</keyword>
<accession>A0ABT5IU79</accession>
<dbReference type="Proteomes" id="UP001219956">
    <property type="component" value="Unassembled WGS sequence"/>
</dbReference>
<dbReference type="RefSeq" id="WP_272750565.1">
    <property type="nucleotide sequence ID" value="NZ_JAQQLF010000002.1"/>
</dbReference>
<comment type="caution">
    <text evidence="6">The sequence shown here is derived from an EMBL/GenBank/DDBJ whole genome shotgun (WGS) entry which is preliminary data.</text>
</comment>
<protein>
    <submittedName>
        <fullName evidence="6">IclR family transcriptional regulator</fullName>
    </submittedName>
</protein>
<dbReference type="InterPro" id="IPR036388">
    <property type="entry name" value="WH-like_DNA-bd_sf"/>
</dbReference>
<keyword evidence="3" id="KW-0804">Transcription</keyword>
<keyword evidence="1" id="KW-0805">Transcription regulation</keyword>
<reference evidence="6 7" key="1">
    <citation type="submission" date="2023-01" db="EMBL/GenBank/DDBJ databases">
        <title>Novel species of the genus Vogesella isolated from rivers.</title>
        <authorList>
            <person name="Lu H."/>
        </authorList>
    </citation>
    <scope>NUCLEOTIDE SEQUENCE [LARGE SCALE GENOMIC DNA]</scope>
    <source>
        <strain evidence="6 7">DC21W</strain>
    </source>
</reference>
<dbReference type="Gene3D" id="3.30.450.40">
    <property type="match status" value="1"/>
</dbReference>